<dbReference type="Proteomes" id="UP001234297">
    <property type="component" value="Chromosome 5"/>
</dbReference>
<comment type="caution">
    <text evidence="1">The sequence shown here is derived from an EMBL/GenBank/DDBJ whole genome shotgun (WGS) entry which is preliminary data.</text>
</comment>
<proteinExistence type="predicted"/>
<keyword evidence="2" id="KW-1185">Reference proteome</keyword>
<evidence type="ECO:0000313" key="2">
    <source>
        <dbReference type="Proteomes" id="UP001234297"/>
    </source>
</evidence>
<dbReference type="EMBL" id="CM056813">
    <property type="protein sequence ID" value="KAJ8641340.1"/>
    <property type="molecule type" value="Genomic_DNA"/>
</dbReference>
<protein>
    <submittedName>
        <fullName evidence="1">Uncharacterized protein</fullName>
    </submittedName>
</protein>
<gene>
    <name evidence="1" type="ORF">MRB53_018034</name>
</gene>
<organism evidence="1 2">
    <name type="scientific">Persea americana</name>
    <name type="common">Avocado</name>
    <dbReference type="NCBI Taxonomy" id="3435"/>
    <lineage>
        <taxon>Eukaryota</taxon>
        <taxon>Viridiplantae</taxon>
        <taxon>Streptophyta</taxon>
        <taxon>Embryophyta</taxon>
        <taxon>Tracheophyta</taxon>
        <taxon>Spermatophyta</taxon>
        <taxon>Magnoliopsida</taxon>
        <taxon>Magnoliidae</taxon>
        <taxon>Laurales</taxon>
        <taxon>Lauraceae</taxon>
        <taxon>Persea</taxon>
    </lineage>
</organism>
<reference evidence="1 2" key="1">
    <citation type="journal article" date="2022" name="Hortic Res">
        <title>A haplotype resolved chromosomal level avocado genome allows analysis of novel avocado genes.</title>
        <authorList>
            <person name="Nath O."/>
            <person name="Fletcher S.J."/>
            <person name="Hayward A."/>
            <person name="Shaw L.M."/>
            <person name="Masouleh A.K."/>
            <person name="Furtado A."/>
            <person name="Henry R.J."/>
            <person name="Mitter N."/>
        </authorList>
    </citation>
    <scope>NUCLEOTIDE SEQUENCE [LARGE SCALE GENOMIC DNA]</scope>
    <source>
        <strain evidence="2">cv. Hass</strain>
    </source>
</reference>
<evidence type="ECO:0000313" key="1">
    <source>
        <dbReference type="EMBL" id="KAJ8641340.1"/>
    </source>
</evidence>
<name>A0ACC2M6T6_PERAE</name>
<sequence>MDDGFYRLMYGISVHEINNSNPRAMSSLSRFVQWSFRVKIYAMADAEVKTFKSLGLCQQLVEACENLKWKEPTPIQAKAIPPALQGKDLVGLAQTGSGKTGAFVLPILQALLENPKPFFACVLSPTRELAIQIADEFKALGSDTGVKCSTLIGGLDMINQAIALAKRPHIVVGTPGRILDHLSQTKGFSLHSLKYLVLDEADKLLSVDFENTIDDILKAIPQERKTFLFSATMTKKVKKLQRACLKNPVLVEASSKYSTVDTLTQQLCVVPPKLKDGYLVCVLIKKHGCKSMVFTRTCESTRLLAWMLRNLGFKATPISGQMSQAKRLVSLNLFKSGESDILVCTDVASRGLDIPSVDLVINYDTPTNYKDYIHRVGRTARAGKSGIAISFSNQYTWMCIKQIEELVGKEFPLFPCTDDEASLLMERISEARRIAVMKIKEQSCKRKNREEEYDETDRFVALRGGKKSKKQIYKK</sequence>
<accession>A0ACC2M6T6</accession>